<name>A0A482Y1X4_9EURY</name>
<organism evidence="2 3">
    <name type="scientific">Natrinema altunense</name>
    <dbReference type="NCBI Taxonomy" id="222984"/>
    <lineage>
        <taxon>Archaea</taxon>
        <taxon>Methanobacteriati</taxon>
        <taxon>Methanobacteriota</taxon>
        <taxon>Stenosarchaea group</taxon>
        <taxon>Halobacteria</taxon>
        <taxon>Halobacteriales</taxon>
        <taxon>Natrialbaceae</taxon>
        <taxon>Natrinema</taxon>
    </lineage>
</organism>
<gene>
    <name evidence="2" type="ORF">ELS17_01145</name>
</gene>
<feature type="region of interest" description="Disordered" evidence="1">
    <location>
        <begin position="108"/>
        <end position="129"/>
    </location>
</feature>
<dbReference type="AlphaFoldDB" id="A0A482Y1X4"/>
<sequence length="129" mass="14306">MGRETTPPEEPRFVEGDRTDSFDLECAERVRIGVTRGETDLELGPPRDYPDRADVSVRPESADEHRVVLSIDAMAGDHGTGHADVELTPTEARTLRDRLGDIVRWMTEDDDIAADAPGHTDSDPDDSRH</sequence>
<dbReference type="Proteomes" id="UP000292704">
    <property type="component" value="Unassembled WGS sequence"/>
</dbReference>
<feature type="compositionally biased region" description="Basic and acidic residues" evidence="1">
    <location>
        <begin position="118"/>
        <end position="129"/>
    </location>
</feature>
<dbReference type="EMBL" id="SHMR01000001">
    <property type="protein sequence ID" value="RZH68105.1"/>
    <property type="molecule type" value="Genomic_DNA"/>
</dbReference>
<feature type="region of interest" description="Disordered" evidence="1">
    <location>
        <begin position="37"/>
        <end position="63"/>
    </location>
</feature>
<evidence type="ECO:0000313" key="3">
    <source>
        <dbReference type="Proteomes" id="UP000292704"/>
    </source>
</evidence>
<reference evidence="2 3" key="1">
    <citation type="submission" date="2019-02" db="EMBL/GenBank/DDBJ databases">
        <title>Genome analysis provides insights into bioremediation potentialities and Haloocin production by Natrinema altunense strain 4.1R isolated from Chott Douz in Tunisian desert.</title>
        <authorList>
            <person name="Najjari A."/>
            <person name="Youssef N."/>
            <person name="Ben Dhia O."/>
            <person name="Ferjani R."/>
            <person name="El Hidri D."/>
            <person name="Ouzari H.I."/>
            <person name="Cherif A."/>
        </authorList>
    </citation>
    <scope>NUCLEOTIDE SEQUENCE [LARGE SCALE GENOMIC DNA]</scope>
    <source>
        <strain evidence="2 3">4.1R</strain>
    </source>
</reference>
<evidence type="ECO:0000256" key="1">
    <source>
        <dbReference type="SAM" id="MobiDB-lite"/>
    </source>
</evidence>
<dbReference type="STRING" id="222984.GCA_000731985_00362"/>
<comment type="caution">
    <text evidence="2">The sequence shown here is derived from an EMBL/GenBank/DDBJ whole genome shotgun (WGS) entry which is preliminary data.</text>
</comment>
<dbReference type="OrthoDB" id="205164at2157"/>
<feature type="compositionally biased region" description="Basic and acidic residues" evidence="1">
    <location>
        <begin position="48"/>
        <end position="63"/>
    </location>
</feature>
<accession>A0A482Y1X4</accession>
<proteinExistence type="predicted"/>
<dbReference type="RefSeq" id="WP_130169193.1">
    <property type="nucleotide sequence ID" value="NZ_SHMR01000001.1"/>
</dbReference>
<evidence type="ECO:0000313" key="2">
    <source>
        <dbReference type="EMBL" id="RZH68105.1"/>
    </source>
</evidence>
<protein>
    <submittedName>
        <fullName evidence="2">Uncharacterized protein</fullName>
    </submittedName>
</protein>